<accession>A0A6N8GMI4</accession>
<reference evidence="4 5" key="1">
    <citation type="submission" date="2019-12" db="EMBL/GenBank/DDBJ databases">
        <authorList>
            <person name="Shi Y."/>
        </authorList>
    </citation>
    <scope>NUCLEOTIDE SEQUENCE [LARGE SCALE GENOMIC DNA]</scope>
    <source>
        <strain evidence="4 5">JCM 17929</strain>
    </source>
</reference>
<evidence type="ECO:0000259" key="3">
    <source>
        <dbReference type="PROSITE" id="PS51186"/>
    </source>
</evidence>
<dbReference type="CDD" id="cd04301">
    <property type="entry name" value="NAT_SF"/>
    <property type="match status" value="2"/>
</dbReference>
<evidence type="ECO:0000313" key="4">
    <source>
        <dbReference type="EMBL" id="MUN64311.1"/>
    </source>
</evidence>
<dbReference type="SUPFAM" id="SSF55729">
    <property type="entry name" value="Acyl-CoA N-acyltransferases (Nat)"/>
    <property type="match status" value="2"/>
</dbReference>
<sequence>MTRHTDLTFHPLTLQDTPAWSALIHALAAADGTGETYEPDDLAEELVSAGVDASADTWGVRDGRTLVAYGQVHVSTALTAEGLARAHLGGGVHPRWRGRGIATALFERMEARALEIAGRRHPGAAVQLSASGGVDGADARTFLAGRGYAPARWFTDMTRPLPGPPLRPAVGPAGGRAEPYEDTMAEELRLAHNDAFSTHWGSTARSPEAWADMVGARSARTDLWRVVREPGGRILAYCSVSQWREGALYVDRVGTRQEARGRGLARAVLLGTVAAAAADGAWTTMELTVDAANPTRADALYRSVGFVPVRTQAAFARTVPPGA</sequence>
<comment type="caution">
    <text evidence="4">The sequence shown here is derived from an EMBL/GenBank/DDBJ whole genome shotgun (WGS) entry which is preliminary data.</text>
</comment>
<feature type="domain" description="N-acetyltransferase" evidence="3">
    <location>
        <begin position="175"/>
        <end position="323"/>
    </location>
</feature>
<proteinExistence type="predicted"/>
<dbReference type="RefSeq" id="WP_156270154.1">
    <property type="nucleotide sequence ID" value="NZ_WOGU01000012.1"/>
</dbReference>
<keyword evidence="1 4" id="KW-0808">Transferase</keyword>
<dbReference type="EMBL" id="WOGU01000012">
    <property type="protein sequence ID" value="MUN64311.1"/>
    <property type="molecule type" value="Genomic_DNA"/>
</dbReference>
<keyword evidence="2" id="KW-0012">Acyltransferase</keyword>
<name>A0A6N8GMI4_9MICC</name>
<evidence type="ECO:0000256" key="1">
    <source>
        <dbReference type="ARBA" id="ARBA00022679"/>
    </source>
</evidence>
<dbReference type="InterPro" id="IPR000182">
    <property type="entry name" value="GNAT_dom"/>
</dbReference>
<keyword evidence="5" id="KW-1185">Reference proteome</keyword>
<dbReference type="InterPro" id="IPR050832">
    <property type="entry name" value="Bact_Acetyltransf"/>
</dbReference>
<protein>
    <submittedName>
        <fullName evidence="4">GNAT family N-acetyltransferase</fullName>
    </submittedName>
</protein>
<dbReference type="PANTHER" id="PTHR43877">
    <property type="entry name" value="AMINOALKYLPHOSPHONATE N-ACETYLTRANSFERASE-RELATED-RELATED"/>
    <property type="match status" value="1"/>
</dbReference>
<dbReference type="InterPro" id="IPR016181">
    <property type="entry name" value="Acyl_CoA_acyltransferase"/>
</dbReference>
<dbReference type="PROSITE" id="PS51186">
    <property type="entry name" value="GNAT"/>
    <property type="match status" value="2"/>
</dbReference>
<dbReference type="GO" id="GO:0016747">
    <property type="term" value="F:acyltransferase activity, transferring groups other than amino-acyl groups"/>
    <property type="evidence" value="ECO:0007669"/>
    <property type="project" value="InterPro"/>
</dbReference>
<evidence type="ECO:0000313" key="5">
    <source>
        <dbReference type="Proteomes" id="UP000436989"/>
    </source>
</evidence>
<organism evidence="4 5">
    <name type="scientific">Kocuria sediminis</name>
    <dbReference type="NCBI Taxonomy" id="1038857"/>
    <lineage>
        <taxon>Bacteria</taxon>
        <taxon>Bacillati</taxon>
        <taxon>Actinomycetota</taxon>
        <taxon>Actinomycetes</taxon>
        <taxon>Micrococcales</taxon>
        <taxon>Micrococcaceae</taxon>
        <taxon>Kocuria</taxon>
    </lineage>
</organism>
<feature type="domain" description="N-acetyltransferase" evidence="3">
    <location>
        <begin position="7"/>
        <end position="162"/>
    </location>
</feature>
<dbReference type="Gene3D" id="3.40.630.30">
    <property type="match status" value="1"/>
</dbReference>
<evidence type="ECO:0000256" key="2">
    <source>
        <dbReference type="ARBA" id="ARBA00023315"/>
    </source>
</evidence>
<gene>
    <name evidence="4" type="ORF">GMA12_14385</name>
</gene>
<dbReference type="Proteomes" id="UP000436989">
    <property type="component" value="Unassembled WGS sequence"/>
</dbReference>
<dbReference type="Pfam" id="PF00583">
    <property type="entry name" value="Acetyltransf_1"/>
    <property type="match status" value="2"/>
</dbReference>
<dbReference type="AlphaFoldDB" id="A0A6N8GMI4"/>